<evidence type="ECO:0000313" key="3">
    <source>
        <dbReference type="EMBL" id="KAF0716163.1"/>
    </source>
</evidence>
<dbReference type="PANTHER" id="PTHR36234">
    <property type="entry name" value="LYSYL ENDOPEPTIDASE"/>
    <property type="match status" value="1"/>
</dbReference>
<dbReference type="OrthoDB" id="94620at2759"/>
<reference evidence="4 5" key="1">
    <citation type="submission" date="2019-03" db="EMBL/GenBank/DDBJ databases">
        <authorList>
            <person name="Gaulin E."/>
            <person name="Dumas B."/>
        </authorList>
    </citation>
    <scope>NUCLEOTIDE SEQUENCE [LARGE SCALE GENOMIC DNA]</scope>
    <source>
        <strain evidence="4">CBS 568.67</strain>
    </source>
</reference>
<feature type="signal peptide" evidence="2">
    <location>
        <begin position="1"/>
        <end position="17"/>
    </location>
</feature>
<organism evidence="4 5">
    <name type="scientific">Aphanomyces stellatus</name>
    <dbReference type="NCBI Taxonomy" id="120398"/>
    <lineage>
        <taxon>Eukaryota</taxon>
        <taxon>Sar</taxon>
        <taxon>Stramenopiles</taxon>
        <taxon>Oomycota</taxon>
        <taxon>Saprolegniomycetes</taxon>
        <taxon>Saprolegniales</taxon>
        <taxon>Verrucalvaceae</taxon>
        <taxon>Aphanomyces</taxon>
    </lineage>
</organism>
<sequence>MPCTLALLAAAVVVASALPSAPMTLTSPASMVPLDVGIGCGRGAAYPTFPTVVTFVINQPAVDLLLVHFDFVKLPPGDFLTVAAVAQQGNTSSGTAKKIETLTHSAVAPLFSLPLLHTSIAILELHVVASHASIASCVGFHVDGVRTVVVDGNKIIQSDESVCGGADDSKNAQCFDGSSMWTASKAVVRMVINRATESAFCTGWILGCGGHILTNQHCITNADEAAATVFDFMAEGATCDTNCETQGSCAQRPFVRGATLVATSIDLDYSLVKLGENVPLDCGFLQFRATGPVLHEDIYIPQHPMGFGKRVATMDGVRPGTITTLTLSGCAINQAGYMLDTQPGSSGAPVIATSDNKVVALHHCGGCPNAGIQAQNLIRDMVAKGVLPPCAVGSTTKDE</sequence>
<dbReference type="Proteomes" id="UP000332933">
    <property type="component" value="Unassembled WGS sequence"/>
</dbReference>
<dbReference type="InterPro" id="IPR043504">
    <property type="entry name" value="Peptidase_S1_PA_chymotrypsin"/>
</dbReference>
<keyword evidence="2" id="KW-0732">Signal</keyword>
<evidence type="ECO:0000256" key="2">
    <source>
        <dbReference type="SAM" id="SignalP"/>
    </source>
</evidence>
<evidence type="ECO:0000256" key="1">
    <source>
        <dbReference type="ARBA" id="ARBA00023026"/>
    </source>
</evidence>
<dbReference type="SUPFAM" id="SSF50494">
    <property type="entry name" value="Trypsin-like serine proteases"/>
    <property type="match status" value="1"/>
</dbReference>
<reference evidence="3" key="2">
    <citation type="submission" date="2019-06" db="EMBL/GenBank/DDBJ databases">
        <title>Genomics analysis of Aphanomyces spp. identifies a new class of oomycete effector associated with host adaptation.</title>
        <authorList>
            <person name="Gaulin E."/>
        </authorList>
    </citation>
    <scope>NUCLEOTIDE SEQUENCE</scope>
    <source>
        <strain evidence="3">CBS 578.67</strain>
    </source>
</reference>
<dbReference type="AlphaFoldDB" id="A0A485K8T9"/>
<keyword evidence="5" id="KW-1185">Reference proteome</keyword>
<accession>A0A485K8T9</accession>
<dbReference type="Pfam" id="PF13365">
    <property type="entry name" value="Trypsin_2"/>
    <property type="match status" value="1"/>
</dbReference>
<dbReference type="Gene3D" id="2.40.10.10">
    <property type="entry name" value="Trypsin-like serine proteases"/>
    <property type="match status" value="2"/>
</dbReference>
<evidence type="ECO:0000313" key="4">
    <source>
        <dbReference type="EMBL" id="VFT80173.1"/>
    </source>
</evidence>
<protein>
    <submittedName>
        <fullName evidence="4">Aste57867_2991 protein</fullName>
    </submittedName>
</protein>
<evidence type="ECO:0000313" key="5">
    <source>
        <dbReference type="Proteomes" id="UP000332933"/>
    </source>
</evidence>
<dbReference type="EMBL" id="CAADRA010000449">
    <property type="protein sequence ID" value="VFT80173.1"/>
    <property type="molecule type" value="Genomic_DNA"/>
</dbReference>
<dbReference type="InterPro" id="IPR009003">
    <property type="entry name" value="Peptidase_S1_PA"/>
</dbReference>
<name>A0A485K8T9_9STRA</name>
<proteinExistence type="predicted"/>
<gene>
    <name evidence="4" type="primary">Aste57867_2991</name>
    <name evidence="3" type="ORF">As57867_002982</name>
    <name evidence="4" type="ORF">ASTE57867_2991</name>
</gene>
<keyword evidence="1" id="KW-0843">Virulence</keyword>
<dbReference type="EMBL" id="VJMH01000449">
    <property type="protein sequence ID" value="KAF0716163.1"/>
    <property type="molecule type" value="Genomic_DNA"/>
</dbReference>
<feature type="chain" id="PRO_5033827153" evidence="2">
    <location>
        <begin position="18"/>
        <end position="399"/>
    </location>
</feature>
<dbReference type="PANTHER" id="PTHR36234:SF5">
    <property type="entry name" value="LYSYL ENDOPEPTIDASE"/>
    <property type="match status" value="1"/>
</dbReference>